<name>A0A0G4K9K4_9SPIR</name>
<sequence length="298" mass="33854">MKKIIILFSFALIIFLQNTKLYSQEEKGMFYFLIGTEGNEKAIMYLQIIRDELNNDDKVEGYYYTSNNESFSFTGEMKGNELYIENLYSANVYDISEESDYSKAGQIKGTLSNDLTFEGNRNSKKIKLSLANTKINKAHIINKSDSFYSGNVYVFDYDILNEAIGEYSYYRFNKIAYIDDSIIIFDIAGIGGMGAGSGFIAFSINDGKEINIGNFLNIKDPNLIDKFPLLDESDYCTFSITPQGKIILVYSPGTIVIESDDFENGWSYNTPGETAEEFTFEELKPFVKKGSPLEYLFN</sequence>
<dbReference type="EMBL" id="CVLB01000002">
    <property type="protein sequence ID" value="CRF34490.1"/>
    <property type="molecule type" value="Genomic_DNA"/>
</dbReference>
<dbReference type="OrthoDB" id="309736at2"/>
<reference evidence="2" key="1">
    <citation type="submission" date="2015-04" db="EMBL/GenBank/DDBJ databases">
        <authorList>
            <person name="Mushtaq Mamoona"/>
        </authorList>
    </citation>
    <scope>NUCLEOTIDE SEQUENCE [LARGE SCALE GENOMIC DNA]</scope>
    <source>
        <strain evidence="2">AN4859/03</strain>
    </source>
</reference>
<accession>A0A0G4K9K4</accession>
<dbReference type="Proteomes" id="UP000043763">
    <property type="component" value="Unassembled WGS sequence"/>
</dbReference>
<evidence type="ECO:0000313" key="2">
    <source>
        <dbReference type="Proteomes" id="UP000043763"/>
    </source>
</evidence>
<dbReference type="RefSeq" id="WP_048595249.1">
    <property type="nucleotide sequence ID" value="NZ_CVLB01000002.1"/>
</dbReference>
<gene>
    <name evidence="1" type="ORF">BRSU_2051</name>
</gene>
<protein>
    <submittedName>
        <fullName evidence="1">Uncharacterized protein</fullName>
    </submittedName>
</protein>
<organism evidence="1 2">
    <name type="scientific">Brachyspira suanatina</name>
    <dbReference type="NCBI Taxonomy" id="381802"/>
    <lineage>
        <taxon>Bacteria</taxon>
        <taxon>Pseudomonadati</taxon>
        <taxon>Spirochaetota</taxon>
        <taxon>Spirochaetia</taxon>
        <taxon>Brachyspirales</taxon>
        <taxon>Brachyspiraceae</taxon>
        <taxon>Brachyspira</taxon>
    </lineage>
</organism>
<dbReference type="AlphaFoldDB" id="A0A0G4K9K4"/>
<evidence type="ECO:0000313" key="1">
    <source>
        <dbReference type="EMBL" id="CRF34490.1"/>
    </source>
</evidence>
<keyword evidence="2" id="KW-1185">Reference proteome</keyword>
<proteinExistence type="predicted"/>